<dbReference type="PANTHER" id="PTHR16199">
    <property type="entry name" value="CONDENSIN-2 COMPLEX SUBUNIT G2"/>
    <property type="match status" value="1"/>
</dbReference>
<reference evidence="2 3" key="1">
    <citation type="submission" date="2020-06" db="EMBL/GenBank/DDBJ databases">
        <title>Transcriptomic and genomic resources for Thalictrum thalictroides and T. hernandezii: Facilitating candidate gene discovery in an emerging model plant lineage.</title>
        <authorList>
            <person name="Arias T."/>
            <person name="Riano-Pachon D.M."/>
            <person name="Di Stilio V.S."/>
        </authorList>
    </citation>
    <scope>NUCLEOTIDE SEQUENCE [LARGE SCALE GENOMIC DNA]</scope>
    <source>
        <strain evidence="3">cv. WT478/WT964</strain>
        <tissue evidence="2">Leaves</tissue>
    </source>
</reference>
<evidence type="ECO:0000256" key="1">
    <source>
        <dbReference type="SAM" id="MobiDB-lite"/>
    </source>
</evidence>
<evidence type="ECO:0000313" key="3">
    <source>
        <dbReference type="Proteomes" id="UP000554482"/>
    </source>
</evidence>
<feature type="region of interest" description="Disordered" evidence="1">
    <location>
        <begin position="93"/>
        <end position="114"/>
    </location>
</feature>
<sequence length="927" mass="103488">MEKRLRSSLQNSAEEFLSSATKIGSKAAKPLLKTLICKITSSSELISSLPLALYQSTTRSIDLFKQLLESNGNDDCIDSPITSPVTKRLRKSSRRRKNVTEELNNEEEEKEKEKEEKVSLKREVLIQSLEIYAYVAFLCVSHPKNLFSCSDLLPSVQVLHDNLVLFENDSGLLFEIAKLCEEWWKEQLEGRESLISQTLPFLLSKSLTLRKKVDVHRVYALREAFCLFDFDDESIDDLKNLLLRCIIDPLYLKMDEGRRFIAFLFGLSGQLVKEALALIRSQIPFGRKSVLEAYADILFRSWKVAESSSREEIENGLLQGLVEGAIYASSESLAASVRRVLGGFVSQRTTDGVEKLLFRLTEPVIFRSLQVANSNVRKNALHLLLDVFPLEDPDATKDVKDALIEKQFFLLERLLLDECPDVRVVAVEGSCRILYLFWEIIPSSTITKTITKIIDDMSYDLCTEVRLSTINGITYLLGNPQTHELLKVLLPRLGHLFLDRLLSVRVALADLLLTLSDIHTFQFHKVVGMDTLLSSLSNDEKVVAQKITRLLMPSYFPTNISPEEACTRCITLIKRSPIAGARFCEFVFIEGSPLNFLMELVRVSVNLVVSENDLDPNQIEGLLVALVNLCRSLVTEASYKASLKKMLSGKKLKRLFSAGATKHAQTAIFNIASVISVDDATDLVKECMVPIRNCGGLSLNVELQAEVRSVHKLMMSCGRFDEMFVALIELLQKAASGCRTKFSSGSSTHSVPNVKQKKPKLSNKCSTKSENVKGNKTSSRDATADFQEHYIVAAGAAWQMKDLLTSADTRHAVLKSPKLEVAFSALKLISEFSIEQCMHLEYIDTSPVLAYTALALHAELHNADLARTSDLGVKKTNTTDFNRSLLKGNALELALNHLFGCTKRLFTESESGDLPKTCGCKPSDGGK</sequence>
<dbReference type="Pfam" id="PF12422">
    <property type="entry name" value="Condensin2nSMC"/>
    <property type="match status" value="1"/>
</dbReference>
<dbReference type="GO" id="GO:0005634">
    <property type="term" value="C:nucleus"/>
    <property type="evidence" value="ECO:0007669"/>
    <property type="project" value="InterPro"/>
</dbReference>
<dbReference type="PANTHER" id="PTHR16199:SF4">
    <property type="entry name" value="CONDENSIN-2 COMPLEX SUBUNIT G2"/>
    <property type="match status" value="1"/>
</dbReference>
<dbReference type="GO" id="GO:0000796">
    <property type="term" value="C:condensin complex"/>
    <property type="evidence" value="ECO:0007669"/>
    <property type="project" value="TreeGrafter"/>
</dbReference>
<feature type="compositionally biased region" description="Basic and acidic residues" evidence="1">
    <location>
        <begin position="770"/>
        <end position="780"/>
    </location>
</feature>
<dbReference type="InterPro" id="IPR011989">
    <property type="entry name" value="ARM-like"/>
</dbReference>
<protein>
    <submittedName>
        <fullName evidence="2">Condensin-2 complex subunit g2</fullName>
    </submittedName>
</protein>
<dbReference type="OrthoDB" id="10062843at2759"/>
<dbReference type="EMBL" id="JABWDY010016059">
    <property type="protein sequence ID" value="KAF5196392.1"/>
    <property type="molecule type" value="Genomic_DNA"/>
</dbReference>
<dbReference type="Proteomes" id="UP000554482">
    <property type="component" value="Unassembled WGS sequence"/>
</dbReference>
<name>A0A7J6WJU4_THATH</name>
<dbReference type="GO" id="GO:0000070">
    <property type="term" value="P:mitotic sister chromatid segregation"/>
    <property type="evidence" value="ECO:0007669"/>
    <property type="project" value="TreeGrafter"/>
</dbReference>
<keyword evidence="3" id="KW-1185">Reference proteome</keyword>
<dbReference type="InterPro" id="IPR016024">
    <property type="entry name" value="ARM-type_fold"/>
</dbReference>
<feature type="region of interest" description="Disordered" evidence="1">
    <location>
        <begin position="742"/>
        <end position="780"/>
    </location>
</feature>
<dbReference type="Gene3D" id="1.25.10.10">
    <property type="entry name" value="Leucine-rich Repeat Variant"/>
    <property type="match status" value="1"/>
</dbReference>
<dbReference type="AlphaFoldDB" id="A0A7J6WJU4"/>
<comment type="caution">
    <text evidence="2">The sequence shown here is derived from an EMBL/GenBank/DDBJ whole genome shotgun (WGS) entry which is preliminary data.</text>
</comment>
<dbReference type="SUPFAM" id="SSF48371">
    <property type="entry name" value="ARM repeat"/>
    <property type="match status" value="1"/>
</dbReference>
<accession>A0A7J6WJU4</accession>
<feature type="compositionally biased region" description="Polar residues" evidence="1">
    <location>
        <begin position="742"/>
        <end position="753"/>
    </location>
</feature>
<organism evidence="2 3">
    <name type="scientific">Thalictrum thalictroides</name>
    <name type="common">Rue-anemone</name>
    <name type="synonym">Anemone thalictroides</name>
    <dbReference type="NCBI Taxonomy" id="46969"/>
    <lineage>
        <taxon>Eukaryota</taxon>
        <taxon>Viridiplantae</taxon>
        <taxon>Streptophyta</taxon>
        <taxon>Embryophyta</taxon>
        <taxon>Tracheophyta</taxon>
        <taxon>Spermatophyta</taxon>
        <taxon>Magnoliopsida</taxon>
        <taxon>Ranunculales</taxon>
        <taxon>Ranunculaceae</taxon>
        <taxon>Thalictroideae</taxon>
        <taxon>Thalictrum</taxon>
    </lineage>
</organism>
<dbReference type="InterPro" id="IPR024741">
    <property type="entry name" value="Condensin2_G2"/>
</dbReference>
<proteinExistence type="predicted"/>
<evidence type="ECO:0000313" key="2">
    <source>
        <dbReference type="EMBL" id="KAF5196392.1"/>
    </source>
</evidence>
<gene>
    <name evidence="2" type="ORF">FRX31_014021</name>
</gene>